<evidence type="ECO:0000256" key="3">
    <source>
        <dbReference type="ARBA" id="ARBA00022490"/>
    </source>
</evidence>
<sequence length="326" mass="37085">MSQPTSITRELIRKRAEHNEGVIFSLEEIALHQQNICKIEHIDLWCPSLKIIYLQANEISKIENVRRFKNLEYLNLALNKIEIVENLEGCESLNKLDLTLNCIRKLSSLTSLTNNYALREIYLTGNPCAAFKFYRLYVIGTLPQLESLDGVAVLHTERLAAKANFDYIQSEILEQEYIKTHNPPIERASEIRRQLRNERECLATADQTPSKPEINRLVSKDGRVLNSNQAEVNFKLVEEDDTIILTVKLAKYMDTSLIDVDVQPTFVRVIIKGKLLQLVLSTEVQSDRSVAQRSLASGDLVVTMPMVKDVVKPRDNSDIPALEPIA</sequence>
<keyword evidence="6" id="KW-0969">Cilium</keyword>
<dbReference type="Pfam" id="PF23602">
    <property type="entry name" value="CS_DNAAF11_C"/>
    <property type="match status" value="1"/>
</dbReference>
<proteinExistence type="inferred from homology"/>
<dbReference type="InParanoid" id="E9HIB4"/>
<dbReference type="PANTHER" id="PTHR18849">
    <property type="entry name" value="LEUCINE RICH REPEAT PROTEIN"/>
    <property type="match status" value="1"/>
</dbReference>
<dbReference type="eggNOG" id="KOG0531">
    <property type="taxonomic scope" value="Eukaryota"/>
</dbReference>
<evidence type="ECO:0000313" key="11">
    <source>
        <dbReference type="Proteomes" id="UP000000305"/>
    </source>
</evidence>
<keyword evidence="3" id="KW-0963">Cytoplasm</keyword>
<organism evidence="10 11">
    <name type="scientific">Daphnia pulex</name>
    <name type="common">Water flea</name>
    <dbReference type="NCBI Taxonomy" id="6669"/>
    <lineage>
        <taxon>Eukaryota</taxon>
        <taxon>Metazoa</taxon>
        <taxon>Ecdysozoa</taxon>
        <taxon>Arthropoda</taxon>
        <taxon>Crustacea</taxon>
        <taxon>Branchiopoda</taxon>
        <taxon>Diplostraca</taxon>
        <taxon>Cladocera</taxon>
        <taxon>Anomopoda</taxon>
        <taxon>Daphniidae</taxon>
        <taxon>Daphnia</taxon>
    </lineage>
</organism>
<dbReference type="HOGENOM" id="CLU_034806_0_1_1"/>
<evidence type="ECO:0000256" key="2">
    <source>
        <dbReference type="ARBA" id="ARBA00004496"/>
    </source>
</evidence>
<dbReference type="AlphaFoldDB" id="E9HIB4"/>
<dbReference type="FunCoup" id="E9HIB4">
    <property type="interactions" value="11"/>
</dbReference>
<dbReference type="FunFam" id="3.80.10.10:FF:000052">
    <property type="entry name" value="Leucine rich repeat containing 6"/>
    <property type="match status" value="1"/>
</dbReference>
<evidence type="ECO:0000256" key="8">
    <source>
        <dbReference type="ARBA" id="ARBA00049982"/>
    </source>
</evidence>
<evidence type="ECO:0000256" key="4">
    <source>
        <dbReference type="ARBA" id="ARBA00022614"/>
    </source>
</evidence>
<dbReference type="KEGG" id="dpx:DAPPUDRAFT_330020"/>
<reference evidence="10 11" key="1">
    <citation type="journal article" date="2011" name="Science">
        <title>The ecoresponsive genome of Daphnia pulex.</title>
        <authorList>
            <person name="Colbourne J.K."/>
            <person name="Pfrender M.E."/>
            <person name="Gilbert D."/>
            <person name="Thomas W.K."/>
            <person name="Tucker A."/>
            <person name="Oakley T.H."/>
            <person name="Tokishita S."/>
            <person name="Aerts A."/>
            <person name="Arnold G.J."/>
            <person name="Basu M.K."/>
            <person name="Bauer D.J."/>
            <person name="Caceres C.E."/>
            <person name="Carmel L."/>
            <person name="Casola C."/>
            <person name="Choi J.H."/>
            <person name="Detter J.C."/>
            <person name="Dong Q."/>
            <person name="Dusheyko S."/>
            <person name="Eads B.D."/>
            <person name="Frohlich T."/>
            <person name="Geiler-Samerotte K.A."/>
            <person name="Gerlach D."/>
            <person name="Hatcher P."/>
            <person name="Jogdeo S."/>
            <person name="Krijgsveld J."/>
            <person name="Kriventseva E.V."/>
            <person name="Kultz D."/>
            <person name="Laforsch C."/>
            <person name="Lindquist E."/>
            <person name="Lopez J."/>
            <person name="Manak J.R."/>
            <person name="Muller J."/>
            <person name="Pangilinan J."/>
            <person name="Patwardhan R.P."/>
            <person name="Pitluck S."/>
            <person name="Pritham E.J."/>
            <person name="Rechtsteiner A."/>
            <person name="Rho M."/>
            <person name="Rogozin I.B."/>
            <person name="Sakarya O."/>
            <person name="Salamov A."/>
            <person name="Schaack S."/>
            <person name="Shapiro H."/>
            <person name="Shiga Y."/>
            <person name="Skalitzky C."/>
            <person name="Smith Z."/>
            <person name="Souvorov A."/>
            <person name="Sung W."/>
            <person name="Tang Z."/>
            <person name="Tsuchiya D."/>
            <person name="Tu H."/>
            <person name="Vos H."/>
            <person name="Wang M."/>
            <person name="Wolf Y.I."/>
            <person name="Yamagata H."/>
            <person name="Yamada T."/>
            <person name="Ye Y."/>
            <person name="Shaw J.R."/>
            <person name="Andrews J."/>
            <person name="Crease T.J."/>
            <person name="Tang H."/>
            <person name="Lucas S.M."/>
            <person name="Robertson H.M."/>
            <person name="Bork P."/>
            <person name="Koonin E.V."/>
            <person name="Zdobnov E.M."/>
            <person name="Grigoriev I.V."/>
            <person name="Lynch M."/>
            <person name="Boore J.L."/>
        </authorList>
    </citation>
    <scope>NUCLEOTIDE SEQUENCE [LARGE SCALE GENOMIC DNA]</scope>
</reference>
<protein>
    <recommendedName>
        <fullName evidence="9">Dynein axonemal assembly factor 11-like CS domain-containing protein</fullName>
    </recommendedName>
</protein>
<evidence type="ECO:0000256" key="6">
    <source>
        <dbReference type="ARBA" id="ARBA00023069"/>
    </source>
</evidence>
<evidence type="ECO:0000256" key="1">
    <source>
        <dbReference type="ARBA" id="ARBA00004138"/>
    </source>
</evidence>
<dbReference type="PANTHER" id="PTHR18849:SF0">
    <property type="entry name" value="CILIA- AND FLAGELLA-ASSOCIATED PROTEIN 410-RELATED"/>
    <property type="match status" value="1"/>
</dbReference>
<dbReference type="GO" id="GO:0005737">
    <property type="term" value="C:cytoplasm"/>
    <property type="evidence" value="ECO:0000318"/>
    <property type="project" value="GO_Central"/>
</dbReference>
<dbReference type="OrthoDB" id="10250990at2759"/>
<dbReference type="STRING" id="6669.E9HIB4"/>
<dbReference type="SUPFAM" id="SSF52058">
    <property type="entry name" value="L domain-like"/>
    <property type="match status" value="1"/>
</dbReference>
<evidence type="ECO:0000313" key="10">
    <source>
        <dbReference type="EMBL" id="EFX68522.1"/>
    </source>
</evidence>
<dbReference type="Proteomes" id="UP000000305">
    <property type="component" value="Unassembled WGS sequence"/>
</dbReference>
<evidence type="ECO:0000256" key="5">
    <source>
        <dbReference type="ARBA" id="ARBA00022737"/>
    </source>
</evidence>
<dbReference type="PhylomeDB" id="E9HIB4"/>
<dbReference type="SMART" id="SM00365">
    <property type="entry name" value="LRR_SD22"/>
    <property type="match status" value="2"/>
</dbReference>
<evidence type="ECO:0000256" key="7">
    <source>
        <dbReference type="ARBA" id="ARBA00023273"/>
    </source>
</evidence>
<name>E9HIB4_DAPPU</name>
<dbReference type="InterPro" id="IPR001611">
    <property type="entry name" value="Leu-rich_rpt"/>
</dbReference>
<dbReference type="Gene3D" id="3.80.10.10">
    <property type="entry name" value="Ribonuclease Inhibitor"/>
    <property type="match status" value="1"/>
</dbReference>
<keyword evidence="7" id="KW-0966">Cell projection</keyword>
<dbReference type="GO" id="GO:0005929">
    <property type="term" value="C:cilium"/>
    <property type="evidence" value="ECO:0007669"/>
    <property type="project" value="UniProtKB-SubCell"/>
</dbReference>
<dbReference type="InterPro" id="IPR056496">
    <property type="entry name" value="CS_DNAAF11_C"/>
</dbReference>
<evidence type="ECO:0000259" key="9">
    <source>
        <dbReference type="Pfam" id="PF23602"/>
    </source>
</evidence>
<dbReference type="GO" id="GO:0036158">
    <property type="term" value="P:outer dynein arm assembly"/>
    <property type="evidence" value="ECO:0000318"/>
    <property type="project" value="GO_Central"/>
</dbReference>
<dbReference type="OMA" id="QHRAVIV"/>
<gene>
    <name evidence="10" type="ORF">DAPPUDRAFT_330020</name>
</gene>
<feature type="domain" description="Dynein axonemal assembly factor 11-like CS" evidence="9">
    <location>
        <begin position="190"/>
        <end position="305"/>
    </location>
</feature>
<comment type="subcellular location">
    <subcellularLocation>
        <location evidence="1">Cell projection</location>
        <location evidence="1">Cilium</location>
    </subcellularLocation>
    <subcellularLocation>
        <location evidence="2">Cytoplasm</location>
    </subcellularLocation>
</comment>
<dbReference type="Pfam" id="PF14580">
    <property type="entry name" value="LRR_9"/>
    <property type="match status" value="1"/>
</dbReference>
<dbReference type="PROSITE" id="PS51450">
    <property type="entry name" value="LRR"/>
    <property type="match status" value="3"/>
</dbReference>
<keyword evidence="5" id="KW-0677">Repeat</keyword>
<dbReference type="EMBL" id="GL732654">
    <property type="protein sequence ID" value="EFX68522.1"/>
    <property type="molecule type" value="Genomic_DNA"/>
</dbReference>
<comment type="similarity">
    <text evidence="8">Belongs to the tilB family.</text>
</comment>
<keyword evidence="4" id="KW-0433">Leucine-rich repeat</keyword>
<dbReference type="InterPro" id="IPR032675">
    <property type="entry name" value="LRR_dom_sf"/>
</dbReference>
<accession>E9HIB4</accession>
<keyword evidence="11" id="KW-1185">Reference proteome</keyword>